<organism evidence="1 2">
    <name type="scientific">Setaria digitata</name>
    <dbReference type="NCBI Taxonomy" id="48799"/>
    <lineage>
        <taxon>Eukaryota</taxon>
        <taxon>Metazoa</taxon>
        <taxon>Ecdysozoa</taxon>
        <taxon>Nematoda</taxon>
        <taxon>Chromadorea</taxon>
        <taxon>Rhabditida</taxon>
        <taxon>Spirurina</taxon>
        <taxon>Spiruromorpha</taxon>
        <taxon>Filarioidea</taxon>
        <taxon>Setariidae</taxon>
        <taxon>Setaria</taxon>
    </lineage>
</organism>
<dbReference type="AlphaFoldDB" id="A0A915PP84"/>
<evidence type="ECO:0000313" key="1">
    <source>
        <dbReference type="Proteomes" id="UP000887581"/>
    </source>
</evidence>
<reference evidence="2" key="1">
    <citation type="submission" date="2022-11" db="UniProtKB">
        <authorList>
            <consortium name="WormBaseParasite"/>
        </authorList>
    </citation>
    <scope>IDENTIFICATION</scope>
</reference>
<proteinExistence type="predicted"/>
<keyword evidence="1" id="KW-1185">Reference proteome</keyword>
<protein>
    <submittedName>
        <fullName evidence="2">Uncharacterized protein</fullName>
    </submittedName>
</protein>
<sequence length="58" mass="6735">MSPLSTALLRCKYRSKRLSTQLLRPYIKQANCKFELVMLPSHRIAASQQVQLSPRKTF</sequence>
<evidence type="ECO:0000313" key="2">
    <source>
        <dbReference type="WBParaSite" id="sdigi.contig30.g2230.t1"/>
    </source>
</evidence>
<accession>A0A915PP84</accession>
<dbReference type="WBParaSite" id="sdigi.contig30.g2230.t1">
    <property type="protein sequence ID" value="sdigi.contig30.g2230.t1"/>
    <property type="gene ID" value="sdigi.contig30.g2230"/>
</dbReference>
<name>A0A915PP84_9BILA</name>
<dbReference type="Proteomes" id="UP000887581">
    <property type="component" value="Unplaced"/>
</dbReference>